<dbReference type="PANTHER" id="PTHR42714">
    <property type="entry name" value="TRNA MODIFICATION GTPASE GTPBP3"/>
    <property type="match status" value="1"/>
</dbReference>
<dbReference type="EMBL" id="FOGJ01000001">
    <property type="protein sequence ID" value="SEQ98913.1"/>
    <property type="molecule type" value="Genomic_DNA"/>
</dbReference>
<dbReference type="InterPro" id="IPR005225">
    <property type="entry name" value="Small_GTP-bd"/>
</dbReference>
<dbReference type="Gene3D" id="3.30.1360.120">
    <property type="entry name" value="Probable tRNA modification gtpase trme, domain 1"/>
    <property type="match status" value="1"/>
</dbReference>
<comment type="function">
    <text evidence="9">Exhibits a very high intrinsic GTPase hydrolysis rate. Involved in the addition of a carboxymethylaminomethyl (cmnm) group at the wobble position (U34) of certain tRNAs, forming tRNA-cmnm(5)s(2)U34.</text>
</comment>
<feature type="binding site" evidence="9">
    <location>
        <position position="25"/>
    </location>
    <ligand>
        <name>(6S)-5-formyl-5,6,7,8-tetrahydrofolate</name>
        <dbReference type="ChEBI" id="CHEBI:57457"/>
    </ligand>
</feature>
<sequence>MIHSNDDTIAAIATAASDAGIGIIRVSGTRAIEAVSHFYQNAKHEFDLQSHQSGTIRFGYFCDTKGDLIDEVMVSVMRAPHSYTKEDVVEVNTHGGTMVMQKILHELISDENICRLAEPGEFTKRAFLNGRIDLTRAEAVMDIIEAKSEFALNNSEKQLRGDMRNIIEDMRSKIIYEMAYIESALDDPENYDLTGYEDRIMPMCDKIIRNCDKLIKSADEGRVRATGLSTVIIGKPNSGKSSLLNVLTGEETAIVTDIAGTTRDVIEHDVKLGNILLHVIDTAGIRDSADKIEAIGVEKARKYAREAELILYMIDSTSQINDEDIEILTSVKDKKIIVLLNKTDKEDEIIITKDNISKLLETVGVSSDVPVITTSMILGNGIDELKNAISDLFFNGKLVPEDEIYVTNLRHKNLLEKAYRSLCLVKNSVEQGLSEDFYTIDLHDAYESLGLIIGEEVGDDLVEEIFSKFCMGK</sequence>
<dbReference type="Gene3D" id="3.40.50.300">
    <property type="entry name" value="P-loop containing nucleotide triphosphate hydrolases"/>
    <property type="match status" value="1"/>
</dbReference>
<feature type="binding site" evidence="9">
    <location>
        <position position="473"/>
    </location>
    <ligand>
        <name>(6S)-5-formyl-5,6,7,8-tetrahydrofolate</name>
        <dbReference type="ChEBI" id="CHEBI:57457"/>
    </ligand>
</feature>
<accession>A0A1H9KJ73</accession>
<name>A0A1H9KJ73_BUTFI</name>
<dbReference type="Pfam" id="PF10396">
    <property type="entry name" value="TrmE_N"/>
    <property type="match status" value="1"/>
</dbReference>
<dbReference type="NCBIfam" id="TIGR00231">
    <property type="entry name" value="small_GTP"/>
    <property type="match status" value="1"/>
</dbReference>
<keyword evidence="8 9" id="KW-0342">GTP-binding</keyword>
<evidence type="ECO:0000256" key="7">
    <source>
        <dbReference type="ARBA" id="ARBA00022958"/>
    </source>
</evidence>
<feature type="domain" description="TrmE-type G" evidence="11">
    <location>
        <begin position="227"/>
        <end position="394"/>
    </location>
</feature>
<dbReference type="Proteomes" id="UP000182584">
    <property type="component" value="Unassembled WGS sequence"/>
</dbReference>
<gene>
    <name evidence="9" type="primary">mnmE</name>
    <name evidence="9" type="synonym">trmE</name>
    <name evidence="12" type="ORF">SAMN04487884_10169</name>
</gene>
<dbReference type="eggNOG" id="COG0486">
    <property type="taxonomic scope" value="Bacteria"/>
</dbReference>
<dbReference type="FunFam" id="3.30.1360.120:FF:000003">
    <property type="entry name" value="tRNA modification GTPase MnmE"/>
    <property type="match status" value="1"/>
</dbReference>
<keyword evidence="9" id="KW-0963">Cytoplasm</keyword>
<dbReference type="GO" id="GO:0005829">
    <property type="term" value="C:cytosol"/>
    <property type="evidence" value="ECO:0007669"/>
    <property type="project" value="TreeGrafter"/>
</dbReference>
<evidence type="ECO:0000256" key="2">
    <source>
        <dbReference type="ARBA" id="ARBA00022694"/>
    </source>
</evidence>
<dbReference type="GO" id="GO:0030488">
    <property type="term" value="P:tRNA methylation"/>
    <property type="evidence" value="ECO:0007669"/>
    <property type="project" value="TreeGrafter"/>
</dbReference>
<evidence type="ECO:0000313" key="12">
    <source>
        <dbReference type="EMBL" id="SEQ98913.1"/>
    </source>
</evidence>
<feature type="binding site" evidence="9">
    <location>
        <begin position="237"/>
        <end position="242"/>
    </location>
    <ligand>
        <name>GTP</name>
        <dbReference type="ChEBI" id="CHEBI:37565"/>
    </ligand>
</feature>
<dbReference type="CDD" id="cd14858">
    <property type="entry name" value="TrmE_N"/>
    <property type="match status" value="1"/>
</dbReference>
<keyword evidence="6 9" id="KW-0460">Magnesium</keyword>
<organism evidence="12 13">
    <name type="scientific">Butyrivibrio fibrisolvens</name>
    <dbReference type="NCBI Taxonomy" id="831"/>
    <lineage>
        <taxon>Bacteria</taxon>
        <taxon>Bacillati</taxon>
        <taxon>Bacillota</taxon>
        <taxon>Clostridia</taxon>
        <taxon>Lachnospirales</taxon>
        <taxon>Lachnospiraceae</taxon>
        <taxon>Butyrivibrio</taxon>
    </lineage>
</organism>
<evidence type="ECO:0000256" key="3">
    <source>
        <dbReference type="ARBA" id="ARBA00022723"/>
    </source>
</evidence>
<keyword evidence="4 9" id="KW-0547">Nucleotide-binding</keyword>
<dbReference type="InterPro" id="IPR025867">
    <property type="entry name" value="MnmE_helical"/>
</dbReference>
<dbReference type="SUPFAM" id="SSF52540">
    <property type="entry name" value="P-loop containing nucleoside triphosphate hydrolases"/>
    <property type="match status" value="1"/>
</dbReference>
<dbReference type="AlphaFoldDB" id="A0A1H9KJ73"/>
<feature type="binding site" evidence="9">
    <location>
        <position position="237"/>
    </location>
    <ligand>
        <name>K(+)</name>
        <dbReference type="ChEBI" id="CHEBI:29103"/>
    </ligand>
</feature>
<feature type="binding site" evidence="9">
    <location>
        <position position="258"/>
    </location>
    <ligand>
        <name>K(+)</name>
        <dbReference type="ChEBI" id="CHEBI:29103"/>
    </ligand>
</feature>
<evidence type="ECO:0000259" key="11">
    <source>
        <dbReference type="PROSITE" id="PS51709"/>
    </source>
</evidence>
<dbReference type="GO" id="GO:0042802">
    <property type="term" value="F:identical protein binding"/>
    <property type="evidence" value="ECO:0007669"/>
    <property type="project" value="UniProtKB-ARBA"/>
</dbReference>
<dbReference type="CDD" id="cd04164">
    <property type="entry name" value="trmE"/>
    <property type="match status" value="1"/>
</dbReference>
<feature type="binding site" evidence="9">
    <location>
        <position position="241"/>
    </location>
    <ligand>
        <name>Mg(2+)</name>
        <dbReference type="ChEBI" id="CHEBI:18420"/>
    </ligand>
</feature>
<dbReference type="InterPro" id="IPR018948">
    <property type="entry name" value="GTP-bd_TrmE_N"/>
</dbReference>
<dbReference type="InterPro" id="IPR031168">
    <property type="entry name" value="G_TrmE"/>
</dbReference>
<dbReference type="InterPro" id="IPR004520">
    <property type="entry name" value="GTPase_MnmE"/>
</dbReference>
<evidence type="ECO:0000256" key="4">
    <source>
        <dbReference type="ARBA" id="ARBA00022741"/>
    </source>
</evidence>
<evidence type="ECO:0000256" key="10">
    <source>
        <dbReference type="RuleBase" id="RU003313"/>
    </source>
</evidence>
<dbReference type="NCBIfam" id="TIGR00450">
    <property type="entry name" value="mnmE_trmE_thdF"/>
    <property type="match status" value="1"/>
</dbReference>
<feature type="binding site" evidence="9">
    <location>
        <position position="261"/>
    </location>
    <ligand>
        <name>K(+)</name>
        <dbReference type="ChEBI" id="CHEBI:29103"/>
    </ligand>
</feature>
<dbReference type="InterPro" id="IPR027266">
    <property type="entry name" value="TrmE/GcvT-like"/>
</dbReference>
<feature type="binding site" evidence="9">
    <location>
        <begin position="281"/>
        <end position="284"/>
    </location>
    <ligand>
        <name>GTP</name>
        <dbReference type="ChEBI" id="CHEBI:37565"/>
    </ligand>
</feature>
<comment type="subunit">
    <text evidence="9">Homodimer. Heterotetramer of two MnmE and two MnmG subunits.</text>
</comment>
<dbReference type="EC" id="3.6.-.-" evidence="9"/>
<dbReference type="GO" id="GO:0003924">
    <property type="term" value="F:GTPase activity"/>
    <property type="evidence" value="ECO:0007669"/>
    <property type="project" value="UniProtKB-UniRule"/>
</dbReference>
<reference evidence="12 13" key="1">
    <citation type="submission" date="2016-10" db="EMBL/GenBank/DDBJ databases">
        <authorList>
            <person name="de Groot N.N."/>
        </authorList>
    </citation>
    <scope>NUCLEOTIDE SEQUENCE [LARGE SCALE GENOMIC DNA]</scope>
    <source>
        <strain evidence="12 13">AR40</strain>
    </source>
</reference>
<keyword evidence="5 9" id="KW-0378">Hydrolase</keyword>
<dbReference type="HAMAP" id="MF_00379">
    <property type="entry name" value="GTPase_MnmE"/>
    <property type="match status" value="1"/>
</dbReference>
<evidence type="ECO:0000256" key="9">
    <source>
        <dbReference type="HAMAP-Rule" id="MF_00379"/>
    </source>
</evidence>
<comment type="similarity">
    <text evidence="1 9 10">Belongs to the TRAFAC class TrmE-Era-EngA-EngB-Septin-like GTPase superfamily. TrmE GTPase family.</text>
</comment>
<comment type="caution">
    <text evidence="9">Lacks conserved residue(s) required for the propagation of feature annotation.</text>
</comment>
<feature type="binding site" evidence="9">
    <location>
        <position position="131"/>
    </location>
    <ligand>
        <name>(6S)-5-formyl-5,6,7,8-tetrahydrofolate</name>
        <dbReference type="ChEBI" id="CHEBI:57457"/>
    </ligand>
</feature>
<dbReference type="InterPro" id="IPR027417">
    <property type="entry name" value="P-loop_NTPase"/>
</dbReference>
<keyword evidence="3 9" id="KW-0479">Metal-binding</keyword>
<dbReference type="InterPro" id="IPR006073">
    <property type="entry name" value="GTP-bd"/>
</dbReference>
<dbReference type="PROSITE" id="PS51709">
    <property type="entry name" value="G_TRME"/>
    <property type="match status" value="1"/>
</dbReference>
<dbReference type="InterPro" id="IPR027368">
    <property type="entry name" value="MnmE_dom2"/>
</dbReference>
<feature type="binding site" evidence="9">
    <location>
        <position position="90"/>
    </location>
    <ligand>
        <name>(6S)-5-formyl-5,6,7,8-tetrahydrofolate</name>
        <dbReference type="ChEBI" id="CHEBI:57457"/>
    </ligand>
</feature>
<dbReference type="GO" id="GO:0046872">
    <property type="term" value="F:metal ion binding"/>
    <property type="evidence" value="ECO:0007669"/>
    <property type="project" value="UniProtKB-KW"/>
</dbReference>
<dbReference type="OrthoDB" id="9805918at2"/>
<dbReference type="RefSeq" id="WP_022756918.1">
    <property type="nucleotide sequence ID" value="NZ_FOGJ01000001.1"/>
</dbReference>
<protein>
    <recommendedName>
        <fullName evidence="9">tRNA modification GTPase MnmE</fullName>
        <ecNumber evidence="9">3.6.-.-</ecNumber>
    </recommendedName>
</protein>
<keyword evidence="7 9" id="KW-0630">Potassium</keyword>
<keyword evidence="2 9" id="KW-0819">tRNA processing</keyword>
<dbReference type="Pfam" id="PF01926">
    <property type="entry name" value="MMR_HSR1"/>
    <property type="match status" value="1"/>
</dbReference>
<dbReference type="GO" id="GO:0005525">
    <property type="term" value="F:GTP binding"/>
    <property type="evidence" value="ECO:0007669"/>
    <property type="project" value="UniProtKB-UniRule"/>
</dbReference>
<dbReference type="PANTHER" id="PTHR42714:SF2">
    <property type="entry name" value="TRNA MODIFICATION GTPASE GTPBP3, MITOCHONDRIAL"/>
    <property type="match status" value="1"/>
</dbReference>
<evidence type="ECO:0000256" key="5">
    <source>
        <dbReference type="ARBA" id="ARBA00022801"/>
    </source>
</evidence>
<dbReference type="GO" id="GO:0002098">
    <property type="term" value="P:tRNA wobble uridine modification"/>
    <property type="evidence" value="ECO:0007669"/>
    <property type="project" value="TreeGrafter"/>
</dbReference>
<evidence type="ECO:0000256" key="6">
    <source>
        <dbReference type="ARBA" id="ARBA00022842"/>
    </source>
</evidence>
<dbReference type="Gene3D" id="1.20.120.430">
    <property type="entry name" value="tRNA modification GTPase MnmE domain 2"/>
    <property type="match status" value="1"/>
</dbReference>
<dbReference type="Pfam" id="PF12631">
    <property type="entry name" value="MnmE_helical"/>
    <property type="match status" value="1"/>
</dbReference>
<evidence type="ECO:0000256" key="1">
    <source>
        <dbReference type="ARBA" id="ARBA00011043"/>
    </source>
</evidence>
<evidence type="ECO:0000256" key="8">
    <source>
        <dbReference type="ARBA" id="ARBA00023134"/>
    </source>
</evidence>
<feature type="binding site" evidence="9">
    <location>
        <position position="262"/>
    </location>
    <ligand>
        <name>Mg(2+)</name>
        <dbReference type="ChEBI" id="CHEBI:18420"/>
    </ligand>
</feature>
<comment type="cofactor">
    <cofactor evidence="9">
        <name>K(+)</name>
        <dbReference type="ChEBI" id="CHEBI:29103"/>
    </cofactor>
    <text evidence="9">Binds 1 potassium ion per subunit.</text>
</comment>
<evidence type="ECO:0000313" key="13">
    <source>
        <dbReference type="Proteomes" id="UP000182584"/>
    </source>
</evidence>
<feature type="binding site" evidence="9">
    <location>
        <begin position="256"/>
        <end position="262"/>
    </location>
    <ligand>
        <name>GTP</name>
        <dbReference type="ChEBI" id="CHEBI:37565"/>
    </ligand>
</feature>
<proteinExistence type="inferred from homology"/>
<comment type="subcellular location">
    <subcellularLocation>
        <location evidence="9">Cytoplasm</location>
    </subcellularLocation>
</comment>
<feature type="binding site" evidence="9">
    <location>
        <position position="256"/>
    </location>
    <ligand>
        <name>K(+)</name>
        <dbReference type="ChEBI" id="CHEBI:29103"/>
    </ligand>
</feature>